<reference evidence="2 3" key="1">
    <citation type="submission" date="2009-08" db="EMBL/GenBank/DDBJ databases">
        <authorList>
            <person name="Weinstock G."/>
            <person name="Sodergren E."/>
            <person name="Clifton S."/>
            <person name="Fulton L."/>
            <person name="Fulton B."/>
            <person name="Courtney L."/>
            <person name="Fronick C."/>
            <person name="Harrison M."/>
            <person name="Strong C."/>
            <person name="Farmer C."/>
            <person name="Delahaunty K."/>
            <person name="Markovic C."/>
            <person name="Hall O."/>
            <person name="Minx P."/>
            <person name="Tomlinson C."/>
            <person name="Mitreva M."/>
            <person name="Nelson J."/>
            <person name="Hou S."/>
            <person name="Wollam A."/>
            <person name="Pepin K.H."/>
            <person name="Johnson M."/>
            <person name="Bhonagiri V."/>
            <person name="Nash W.E."/>
            <person name="Warren W."/>
            <person name="Chinwalla A."/>
            <person name="Mardis E.R."/>
            <person name="Wilson R.K."/>
        </authorList>
    </citation>
    <scope>NUCLEOTIDE SEQUENCE [LARGE SCALE GENOMIC DNA]</scope>
    <source>
        <strain evidence="2 3">L1-82</strain>
    </source>
</reference>
<gene>
    <name evidence="2" type="ORF">ROSINTL182_07476</name>
</gene>
<dbReference type="EMBL" id="ABYJ02000109">
    <property type="protein sequence ID" value="EEV00685.1"/>
    <property type="molecule type" value="Genomic_DNA"/>
</dbReference>
<evidence type="ECO:0000313" key="3">
    <source>
        <dbReference type="Proteomes" id="UP000004828"/>
    </source>
</evidence>
<dbReference type="AlphaFoldDB" id="C7GC41"/>
<evidence type="ECO:0000313" key="2">
    <source>
        <dbReference type="EMBL" id="EEV00685.1"/>
    </source>
</evidence>
<comment type="caution">
    <text evidence="2">The sequence shown here is derived from an EMBL/GenBank/DDBJ whole genome shotgun (WGS) entry which is preliminary data.</text>
</comment>
<evidence type="ECO:0000256" key="1">
    <source>
        <dbReference type="SAM" id="Phobius"/>
    </source>
</evidence>
<sequence>MRCGLMDKQEGGSVRRLSKIIMATGGTISMLAMCCLDSDGLYMYYAGAVCILGGFIAGAGYGLRVLSERRREMQIEMFYFHQADKLDGDIELIDCSDSMKEAR</sequence>
<dbReference type="HOGENOM" id="CLU_178541_0_0_9"/>
<keyword evidence="1" id="KW-0812">Transmembrane</keyword>
<feature type="transmembrane region" description="Helical" evidence="1">
    <location>
        <begin position="42"/>
        <end position="63"/>
    </location>
</feature>
<accession>C7GC41</accession>
<feature type="transmembrane region" description="Helical" evidence="1">
    <location>
        <begin position="20"/>
        <end position="36"/>
    </location>
</feature>
<keyword evidence="1" id="KW-0472">Membrane</keyword>
<organism evidence="2 3">
    <name type="scientific">Roseburia intestinalis L1-82</name>
    <dbReference type="NCBI Taxonomy" id="536231"/>
    <lineage>
        <taxon>Bacteria</taxon>
        <taxon>Bacillati</taxon>
        <taxon>Bacillota</taxon>
        <taxon>Clostridia</taxon>
        <taxon>Lachnospirales</taxon>
        <taxon>Lachnospiraceae</taxon>
        <taxon>Roseburia</taxon>
    </lineage>
</organism>
<dbReference type="Proteomes" id="UP000004828">
    <property type="component" value="Unassembled WGS sequence"/>
</dbReference>
<name>C7GC41_9FIRM</name>
<keyword evidence="1" id="KW-1133">Transmembrane helix</keyword>
<proteinExistence type="predicted"/>
<evidence type="ECO:0008006" key="4">
    <source>
        <dbReference type="Google" id="ProtNLM"/>
    </source>
</evidence>
<protein>
    <recommendedName>
        <fullName evidence="4">Lectin-1</fullName>
    </recommendedName>
</protein>